<organism evidence="2 3">
    <name type="scientific">Sporosarcina jeotgali</name>
    <dbReference type="NCBI Taxonomy" id="3020056"/>
    <lineage>
        <taxon>Bacteria</taxon>
        <taxon>Bacillati</taxon>
        <taxon>Bacillota</taxon>
        <taxon>Bacilli</taxon>
        <taxon>Bacillales</taxon>
        <taxon>Caryophanaceae</taxon>
        <taxon>Sporosarcina</taxon>
    </lineage>
</organism>
<protein>
    <submittedName>
        <fullName evidence="2">Uncharacterized protein</fullName>
    </submittedName>
</protein>
<dbReference type="Proteomes" id="UP001303532">
    <property type="component" value="Chromosome"/>
</dbReference>
<feature type="transmembrane region" description="Helical" evidence="1">
    <location>
        <begin position="71"/>
        <end position="89"/>
    </location>
</feature>
<evidence type="ECO:0000313" key="2">
    <source>
        <dbReference type="EMBL" id="WOV84389.1"/>
    </source>
</evidence>
<proteinExistence type="predicted"/>
<gene>
    <name evidence="2" type="ORF">PGH26_00125</name>
</gene>
<sequence length="200" mass="22889">MSSRNKWITIALCVLIVFYIINELFRHFIFGFPFWLFVNIPLFLISFVGGAILLIFWSVGFFKNREKGKNLVPLVMSLLLFFLLLANPLSPLIQKAEFNFNLDERDEIANLILDGKIQSSNTRGDLFHIPANYKGSSLSDGKEVMKVNEKLVFFTNRGILGNFSGYVFSPNGVEPNDKDLAANIVKLKKMKKNWYYVSCT</sequence>
<keyword evidence="1" id="KW-0812">Transmembrane</keyword>
<evidence type="ECO:0000313" key="3">
    <source>
        <dbReference type="Proteomes" id="UP001303532"/>
    </source>
</evidence>
<feature type="transmembrane region" description="Helical" evidence="1">
    <location>
        <begin position="7"/>
        <end position="29"/>
    </location>
</feature>
<name>A0ABZ0KWH5_9BACL</name>
<keyword evidence="3" id="KW-1185">Reference proteome</keyword>
<reference evidence="2 3" key="1">
    <citation type="submission" date="2023-01" db="EMBL/GenBank/DDBJ databases">
        <title>Sporosarcina sp. nov., isolated from Korean tranditional fermented seafood 'Jeotgal'.</title>
        <authorList>
            <person name="Yang A.-I."/>
        </authorList>
    </citation>
    <scope>NUCLEOTIDE SEQUENCE [LARGE SCALE GENOMIC DNA]</scope>
    <source>
        <strain evidence="2 3">B2O-1</strain>
    </source>
</reference>
<accession>A0ABZ0KWH5</accession>
<feature type="transmembrane region" description="Helical" evidence="1">
    <location>
        <begin position="35"/>
        <end position="59"/>
    </location>
</feature>
<keyword evidence="1" id="KW-1133">Transmembrane helix</keyword>
<dbReference type="EMBL" id="CP116341">
    <property type="protein sequence ID" value="WOV84389.1"/>
    <property type="molecule type" value="Genomic_DNA"/>
</dbReference>
<keyword evidence="1" id="KW-0472">Membrane</keyword>
<dbReference type="RefSeq" id="WP_323692045.1">
    <property type="nucleotide sequence ID" value="NZ_CP116341.1"/>
</dbReference>
<evidence type="ECO:0000256" key="1">
    <source>
        <dbReference type="SAM" id="Phobius"/>
    </source>
</evidence>